<evidence type="ECO:0000313" key="3">
    <source>
        <dbReference type="Proteomes" id="UP001145742"/>
    </source>
</evidence>
<name>A0ABQ9DHI2_9PASS</name>
<keyword evidence="3" id="KW-1185">Reference proteome</keyword>
<protein>
    <submittedName>
        <fullName evidence="2">IQ motif and SEC7 domain-containing protein 3-like protein</fullName>
    </submittedName>
</protein>
<dbReference type="Proteomes" id="UP001145742">
    <property type="component" value="Unassembled WGS sequence"/>
</dbReference>
<dbReference type="EMBL" id="WHWB01033488">
    <property type="protein sequence ID" value="KAJ7419582.1"/>
    <property type="molecule type" value="Genomic_DNA"/>
</dbReference>
<feature type="coiled-coil region" evidence="1">
    <location>
        <begin position="11"/>
        <end position="56"/>
    </location>
</feature>
<evidence type="ECO:0000313" key="2">
    <source>
        <dbReference type="EMBL" id="KAJ7419582.1"/>
    </source>
</evidence>
<organism evidence="2 3">
    <name type="scientific">Willisornis vidua</name>
    <name type="common">Xingu scale-backed antbird</name>
    <dbReference type="NCBI Taxonomy" id="1566151"/>
    <lineage>
        <taxon>Eukaryota</taxon>
        <taxon>Metazoa</taxon>
        <taxon>Chordata</taxon>
        <taxon>Craniata</taxon>
        <taxon>Vertebrata</taxon>
        <taxon>Euteleostomi</taxon>
        <taxon>Archelosauria</taxon>
        <taxon>Archosauria</taxon>
        <taxon>Dinosauria</taxon>
        <taxon>Saurischia</taxon>
        <taxon>Theropoda</taxon>
        <taxon>Coelurosauria</taxon>
        <taxon>Aves</taxon>
        <taxon>Neognathae</taxon>
        <taxon>Neoaves</taxon>
        <taxon>Telluraves</taxon>
        <taxon>Australaves</taxon>
        <taxon>Passeriformes</taxon>
        <taxon>Thamnophilidae</taxon>
        <taxon>Willisornis</taxon>
    </lineage>
</organism>
<evidence type="ECO:0000256" key="1">
    <source>
        <dbReference type="SAM" id="Coils"/>
    </source>
</evidence>
<comment type="caution">
    <text evidence="2">The sequence shown here is derived from an EMBL/GenBank/DDBJ whole genome shotgun (WGS) entry which is preliminary data.</text>
</comment>
<keyword evidence="1" id="KW-0175">Coiled coil</keyword>
<gene>
    <name evidence="2" type="ORF">WISP_53037</name>
</gene>
<reference evidence="2" key="1">
    <citation type="submission" date="2019-10" db="EMBL/GenBank/DDBJ databases">
        <authorList>
            <person name="Soares A.E.R."/>
            <person name="Aleixo A."/>
            <person name="Schneider P."/>
            <person name="Miyaki C.Y."/>
            <person name="Schneider M.P."/>
            <person name="Mello C."/>
            <person name="Vasconcelos A.T.R."/>
        </authorList>
    </citation>
    <scope>NUCLEOTIDE SEQUENCE</scope>
    <source>
        <tissue evidence="2">Muscle</tissue>
    </source>
</reference>
<proteinExistence type="predicted"/>
<accession>A0ABQ9DHI2</accession>
<sequence>MESPAENPSKAAEYLKELNKIIETQQELLEKQKRRIDELEQQVAKLYHENACLQDEHHRHLATCRLQQGVPPAPPGVLSAIQENARHENLQILSGCTCQSSCLSSELSQPGNEVGMFASAQILA</sequence>